<organism evidence="4 5">
    <name type="scientific">Apibacter muscae</name>
    <dbReference type="NCBI Taxonomy" id="2509004"/>
    <lineage>
        <taxon>Bacteria</taxon>
        <taxon>Pseudomonadati</taxon>
        <taxon>Bacteroidota</taxon>
        <taxon>Flavobacteriia</taxon>
        <taxon>Flavobacteriales</taxon>
        <taxon>Weeksellaceae</taxon>
        <taxon>Apibacter</taxon>
    </lineage>
</organism>
<evidence type="ECO:0000256" key="3">
    <source>
        <dbReference type="ARBA" id="ARBA00023295"/>
    </source>
</evidence>
<dbReference type="InterPro" id="IPR017853">
    <property type="entry name" value="GH"/>
</dbReference>
<dbReference type="PROSITE" id="PS51904">
    <property type="entry name" value="GLYCOSYL_HYDROL_F25_2"/>
    <property type="match status" value="1"/>
</dbReference>
<dbReference type="Pfam" id="PF01183">
    <property type="entry name" value="Glyco_hydro_25"/>
    <property type="match status" value="1"/>
</dbReference>
<dbReference type="GO" id="GO:0016998">
    <property type="term" value="P:cell wall macromolecule catabolic process"/>
    <property type="evidence" value="ECO:0007669"/>
    <property type="project" value="InterPro"/>
</dbReference>
<name>A0A563DI54_9FLAO</name>
<dbReference type="GO" id="GO:0003796">
    <property type="term" value="F:lysozyme activity"/>
    <property type="evidence" value="ECO:0007669"/>
    <property type="project" value="InterPro"/>
</dbReference>
<dbReference type="EMBL" id="SELH01000013">
    <property type="protein sequence ID" value="TWP29817.1"/>
    <property type="molecule type" value="Genomic_DNA"/>
</dbReference>
<evidence type="ECO:0000256" key="1">
    <source>
        <dbReference type="ARBA" id="ARBA00010646"/>
    </source>
</evidence>
<dbReference type="SMART" id="SM00641">
    <property type="entry name" value="Glyco_25"/>
    <property type="match status" value="1"/>
</dbReference>
<keyword evidence="3" id="KW-0326">Glycosidase</keyword>
<dbReference type="Proteomes" id="UP000319499">
    <property type="component" value="Unassembled WGS sequence"/>
</dbReference>
<keyword evidence="2 4" id="KW-0378">Hydrolase</keyword>
<dbReference type="InterPro" id="IPR018077">
    <property type="entry name" value="Glyco_hydro_fam25_subgr"/>
</dbReference>
<evidence type="ECO:0000256" key="2">
    <source>
        <dbReference type="ARBA" id="ARBA00022801"/>
    </source>
</evidence>
<dbReference type="Gene3D" id="3.20.20.80">
    <property type="entry name" value="Glycosidases"/>
    <property type="match status" value="1"/>
</dbReference>
<dbReference type="SUPFAM" id="SSF51445">
    <property type="entry name" value="(Trans)glycosidases"/>
    <property type="match status" value="1"/>
</dbReference>
<evidence type="ECO:0000313" key="5">
    <source>
        <dbReference type="Proteomes" id="UP000319499"/>
    </source>
</evidence>
<gene>
    <name evidence="4" type="ORF">ETU09_02230</name>
</gene>
<dbReference type="OrthoDB" id="9798192at2"/>
<proteinExistence type="inferred from homology"/>
<dbReference type="AlphaFoldDB" id="A0A563DI54"/>
<protein>
    <submittedName>
        <fullName evidence="4">Glycoside hydrolase family 25 protein</fullName>
    </submittedName>
</protein>
<evidence type="ECO:0000313" key="4">
    <source>
        <dbReference type="EMBL" id="TWP29817.1"/>
    </source>
</evidence>
<comment type="caution">
    <text evidence="4">The sequence shown here is derived from an EMBL/GenBank/DDBJ whole genome shotgun (WGS) entry which is preliminary data.</text>
</comment>
<dbReference type="InterPro" id="IPR002053">
    <property type="entry name" value="Glyco_hydro_25"/>
</dbReference>
<dbReference type="GO" id="GO:0016052">
    <property type="term" value="P:carbohydrate catabolic process"/>
    <property type="evidence" value="ECO:0007669"/>
    <property type="project" value="TreeGrafter"/>
</dbReference>
<keyword evidence="5" id="KW-1185">Reference proteome</keyword>
<comment type="similarity">
    <text evidence="1">Belongs to the glycosyl hydrolase 25 family.</text>
</comment>
<dbReference type="PANTHER" id="PTHR34135:SF2">
    <property type="entry name" value="LYSOZYME"/>
    <property type="match status" value="1"/>
</dbReference>
<accession>A0A563DI54</accession>
<dbReference type="GO" id="GO:0009253">
    <property type="term" value="P:peptidoglycan catabolic process"/>
    <property type="evidence" value="ECO:0007669"/>
    <property type="project" value="InterPro"/>
</dbReference>
<dbReference type="PANTHER" id="PTHR34135">
    <property type="entry name" value="LYSOZYME"/>
    <property type="match status" value="1"/>
</dbReference>
<dbReference type="RefSeq" id="WP_146261507.1">
    <property type="nucleotide sequence ID" value="NZ_SELG01000029.1"/>
</dbReference>
<reference evidence="4 5" key="1">
    <citation type="submission" date="2019-02" db="EMBL/GenBank/DDBJ databases">
        <title>Apibacter muscae sp. nov.: a novel member of the house fly microbiota.</title>
        <authorList>
            <person name="Park R."/>
        </authorList>
    </citation>
    <scope>NUCLEOTIDE SEQUENCE [LARGE SCALE GENOMIC DNA]</scope>
    <source>
        <strain evidence="4 5">AL1</strain>
    </source>
</reference>
<sequence length="242" mass="28622">MIKIYNDFLKDSNNNHNLLNSRKISEEKKINSILKEYQNCLFGIDISKHQGKINWDSIHSINSNYPITFVFVRATQGIYKKDNFFDSNWNNLKAKKFIKGAYHYYNPDQNSSEQAKNFIKAVHLEKGDLPPVLDIEELPKNQSIDLLKKGIMNWLRLVENEYKIKPIIYSNDAYFIHHIKDLDLENYPIWVANYNPIKYPLHTRWSFWQFSEKGIIPGITYNFVDLNVFNGDINKLNTLRVK</sequence>